<keyword evidence="2" id="KW-1185">Reference proteome</keyword>
<evidence type="ECO:0000313" key="2">
    <source>
        <dbReference type="Proteomes" id="UP000886501"/>
    </source>
</evidence>
<dbReference type="Proteomes" id="UP000886501">
    <property type="component" value="Unassembled WGS sequence"/>
</dbReference>
<reference evidence="1" key="1">
    <citation type="submission" date="2019-10" db="EMBL/GenBank/DDBJ databases">
        <authorList>
            <consortium name="DOE Joint Genome Institute"/>
            <person name="Kuo A."/>
            <person name="Miyauchi S."/>
            <person name="Kiss E."/>
            <person name="Drula E."/>
            <person name="Kohler A."/>
            <person name="Sanchez-Garcia M."/>
            <person name="Andreopoulos B."/>
            <person name="Barry K.W."/>
            <person name="Bonito G."/>
            <person name="Buee M."/>
            <person name="Carver A."/>
            <person name="Chen C."/>
            <person name="Cichocki N."/>
            <person name="Clum A."/>
            <person name="Culley D."/>
            <person name="Crous P.W."/>
            <person name="Fauchery L."/>
            <person name="Girlanda M."/>
            <person name="Hayes R."/>
            <person name="Keri Z."/>
            <person name="Labutti K."/>
            <person name="Lipzen A."/>
            <person name="Lombard V."/>
            <person name="Magnuson J."/>
            <person name="Maillard F."/>
            <person name="Morin E."/>
            <person name="Murat C."/>
            <person name="Nolan M."/>
            <person name="Ohm R."/>
            <person name="Pangilinan J."/>
            <person name="Pereira M."/>
            <person name="Perotto S."/>
            <person name="Peter M."/>
            <person name="Riley R."/>
            <person name="Sitrit Y."/>
            <person name="Stielow B."/>
            <person name="Szollosi G."/>
            <person name="Zifcakova L."/>
            <person name="Stursova M."/>
            <person name="Spatafora J.W."/>
            <person name="Tedersoo L."/>
            <person name="Vaario L.-M."/>
            <person name="Yamada A."/>
            <person name="Yan M."/>
            <person name="Wang P."/>
            <person name="Xu J."/>
            <person name="Bruns T."/>
            <person name="Baldrian P."/>
            <person name="Vilgalys R."/>
            <person name="Henrissat B."/>
            <person name="Grigoriev I.V."/>
            <person name="Hibbett D."/>
            <person name="Nagy L.G."/>
            <person name="Martin F.M."/>
        </authorList>
    </citation>
    <scope>NUCLEOTIDE SEQUENCE</scope>
    <source>
        <strain evidence="1">P2</strain>
    </source>
</reference>
<gene>
    <name evidence="1" type="ORF">BDM02DRAFT_2240744</name>
</gene>
<proteinExistence type="predicted"/>
<sequence>MDDCPPSRQIEEAILTHPVVKDVEQKSGPRSFDAMGRSIDLLIRPFNRSVSELALGGNAGGVRPRANSLQDDRRLKSPSGNPPSEDPIIVRSLPIPDITPPSFGGLGSGKLLNVEAPPFIPPPGLKTPPTKASEDTTTTVSPPAPDPSPTVGLVEEPRSPSLYPEERDSTSLASSVSSTTSTVKPVVSVITAAKSGPPTKQRFSKAERRAVETVINILLEMRSKGETHVSPGILPPLILARDRTIYRGVGSRANRFWKLIDLGVQMGWLEAGPEKAWIDVGKGWTEEVTP</sequence>
<reference evidence="1" key="2">
    <citation type="journal article" date="2020" name="Nat. Commun.">
        <title>Large-scale genome sequencing of mycorrhizal fungi provides insights into the early evolution of symbiotic traits.</title>
        <authorList>
            <person name="Miyauchi S."/>
            <person name="Kiss E."/>
            <person name="Kuo A."/>
            <person name="Drula E."/>
            <person name="Kohler A."/>
            <person name="Sanchez-Garcia M."/>
            <person name="Morin E."/>
            <person name="Andreopoulos B."/>
            <person name="Barry K.W."/>
            <person name="Bonito G."/>
            <person name="Buee M."/>
            <person name="Carver A."/>
            <person name="Chen C."/>
            <person name="Cichocki N."/>
            <person name="Clum A."/>
            <person name="Culley D."/>
            <person name="Crous P.W."/>
            <person name="Fauchery L."/>
            <person name="Girlanda M."/>
            <person name="Hayes R.D."/>
            <person name="Keri Z."/>
            <person name="LaButti K."/>
            <person name="Lipzen A."/>
            <person name="Lombard V."/>
            <person name="Magnuson J."/>
            <person name="Maillard F."/>
            <person name="Murat C."/>
            <person name="Nolan M."/>
            <person name="Ohm R.A."/>
            <person name="Pangilinan J."/>
            <person name="Pereira M.F."/>
            <person name="Perotto S."/>
            <person name="Peter M."/>
            <person name="Pfister S."/>
            <person name="Riley R."/>
            <person name="Sitrit Y."/>
            <person name="Stielow J.B."/>
            <person name="Szollosi G."/>
            <person name="Zifcakova L."/>
            <person name="Stursova M."/>
            <person name="Spatafora J.W."/>
            <person name="Tedersoo L."/>
            <person name="Vaario L.M."/>
            <person name="Yamada A."/>
            <person name="Yan M."/>
            <person name="Wang P."/>
            <person name="Xu J."/>
            <person name="Bruns T."/>
            <person name="Baldrian P."/>
            <person name="Vilgalys R."/>
            <person name="Dunand C."/>
            <person name="Henrissat B."/>
            <person name="Grigoriev I.V."/>
            <person name="Hibbett D."/>
            <person name="Nagy L.G."/>
            <person name="Martin F.M."/>
        </authorList>
    </citation>
    <scope>NUCLEOTIDE SEQUENCE</scope>
    <source>
        <strain evidence="1">P2</strain>
    </source>
</reference>
<dbReference type="EMBL" id="MU118012">
    <property type="protein sequence ID" value="KAF9648513.1"/>
    <property type="molecule type" value="Genomic_DNA"/>
</dbReference>
<comment type="caution">
    <text evidence="1">The sequence shown here is derived from an EMBL/GenBank/DDBJ whole genome shotgun (WGS) entry which is preliminary data.</text>
</comment>
<accession>A0ACB6ZGD3</accession>
<protein>
    <submittedName>
        <fullName evidence="1">Uncharacterized protein</fullName>
    </submittedName>
</protein>
<organism evidence="1 2">
    <name type="scientific">Thelephora ganbajun</name>
    <name type="common">Ganba fungus</name>
    <dbReference type="NCBI Taxonomy" id="370292"/>
    <lineage>
        <taxon>Eukaryota</taxon>
        <taxon>Fungi</taxon>
        <taxon>Dikarya</taxon>
        <taxon>Basidiomycota</taxon>
        <taxon>Agaricomycotina</taxon>
        <taxon>Agaricomycetes</taxon>
        <taxon>Thelephorales</taxon>
        <taxon>Thelephoraceae</taxon>
        <taxon>Thelephora</taxon>
    </lineage>
</organism>
<name>A0ACB6ZGD3_THEGA</name>
<evidence type="ECO:0000313" key="1">
    <source>
        <dbReference type="EMBL" id="KAF9648513.1"/>
    </source>
</evidence>